<dbReference type="InParanoid" id="A0A6P7FAC2"/>
<dbReference type="AlphaFoldDB" id="A0A6P7FAC2"/>
<sequence length="579" mass="68107">MNINTIKTLLKILPEQLYVQEKKLMNLTKSVDLNILCSLLEQKGHRIDMTLVEDFVKIKTIEDNKRENDRVRQVIFKFLKVIFQKTNQDERFHHFHELVQIIYHNISQKLLELKQVQSLLTKEEYKKIVRYSIPFVKLEIILEMFATKDRSLSYSKDVTILVEELVEYLKQPFLLREEVYEIAKNTLPDTDKNSKVTGYRLESVVDCGGYLSEYAKLEISIDKECVYRYFIKSLPKKPNDLHEVLTKPSFNKELLFYKEFIPTLKQLGAVHLDFLPECYMVGKDFMVLKDLAFEGYSSSFKCCCEYDHLLLAIRQLAKMHSLSIIFEEKMSKILGAKVKIDQCFPGVVVESQFLPQELTEAHIQHAANVLKRYPHLVNTSTSMEELTNKAVKKLSEIYEVVKKSGKYRNVLTHGDLWTTNLFYKTDSNKQLEHCVLLDYQLMRYAPQALDLLMLLHVNTAKEVRQQRMQDLLHVYYSELRSILHNFDIDLEKISPFNDLVQSVQELKLFGVFAGTFLNNFVSLPKEQFHEILKDPKIDFWCNHIQREDAIQSLWDDVDPEWKKKIEENAEDLVELCENM</sequence>
<accession>A0A6P7FAC2</accession>
<feature type="domain" description="CHK kinase-like" evidence="1">
    <location>
        <begin position="286"/>
        <end position="485"/>
    </location>
</feature>
<dbReference type="RefSeq" id="XP_028131732.1">
    <property type="nucleotide sequence ID" value="XM_028275931.1"/>
</dbReference>
<protein>
    <submittedName>
        <fullName evidence="2">Uncharacterized protein LOC114327343</fullName>
    </submittedName>
</protein>
<dbReference type="InterPro" id="IPR004119">
    <property type="entry name" value="EcKL"/>
</dbReference>
<evidence type="ECO:0000313" key="2">
    <source>
        <dbReference type="RefSeq" id="XP_028131732.1"/>
    </source>
</evidence>
<evidence type="ECO:0000259" key="1">
    <source>
        <dbReference type="SMART" id="SM00587"/>
    </source>
</evidence>
<dbReference type="Pfam" id="PF02958">
    <property type="entry name" value="EcKL"/>
    <property type="match status" value="1"/>
</dbReference>
<dbReference type="SMART" id="SM00587">
    <property type="entry name" value="CHK"/>
    <property type="match status" value="1"/>
</dbReference>
<dbReference type="Gene3D" id="3.90.1200.10">
    <property type="match status" value="1"/>
</dbReference>
<dbReference type="PANTHER" id="PTHR11012">
    <property type="entry name" value="PROTEIN KINASE-LIKE DOMAIN-CONTAINING"/>
    <property type="match status" value="1"/>
</dbReference>
<gene>
    <name evidence="2" type="primary">LOC114327343</name>
</gene>
<reference evidence="2" key="1">
    <citation type="submission" date="2025-08" db="UniProtKB">
        <authorList>
            <consortium name="RefSeq"/>
        </authorList>
    </citation>
    <scope>IDENTIFICATION</scope>
    <source>
        <tissue evidence="2">Whole insect</tissue>
    </source>
</reference>
<dbReference type="InterPro" id="IPR011009">
    <property type="entry name" value="Kinase-like_dom_sf"/>
</dbReference>
<proteinExistence type="predicted"/>
<dbReference type="PANTHER" id="PTHR11012:SF48">
    <property type="entry name" value="CHK KINASE-LIKE DOMAIN-CONTAINING PROTEIN-RELATED"/>
    <property type="match status" value="1"/>
</dbReference>
<name>A0A6P7FAC2_DIAVI</name>
<organism evidence="2">
    <name type="scientific">Diabrotica virgifera virgifera</name>
    <name type="common">western corn rootworm</name>
    <dbReference type="NCBI Taxonomy" id="50390"/>
    <lineage>
        <taxon>Eukaryota</taxon>
        <taxon>Metazoa</taxon>
        <taxon>Ecdysozoa</taxon>
        <taxon>Arthropoda</taxon>
        <taxon>Hexapoda</taxon>
        <taxon>Insecta</taxon>
        <taxon>Pterygota</taxon>
        <taxon>Neoptera</taxon>
        <taxon>Endopterygota</taxon>
        <taxon>Coleoptera</taxon>
        <taxon>Polyphaga</taxon>
        <taxon>Cucujiformia</taxon>
        <taxon>Chrysomeloidea</taxon>
        <taxon>Chrysomelidae</taxon>
        <taxon>Galerucinae</taxon>
        <taxon>Diabroticina</taxon>
        <taxon>Diabroticites</taxon>
        <taxon>Diabrotica</taxon>
    </lineage>
</organism>
<dbReference type="OrthoDB" id="190089at2759"/>
<dbReference type="InterPro" id="IPR015897">
    <property type="entry name" value="CHK_kinase-like"/>
</dbReference>
<dbReference type="KEGG" id="dvv:114327343"/>
<dbReference type="SUPFAM" id="SSF56112">
    <property type="entry name" value="Protein kinase-like (PK-like)"/>
    <property type="match status" value="1"/>
</dbReference>